<sequence length="227" mass="25527">MLSSYGTWDLFLGRRTGILPLSRSLSILRALSAAQLLSPSRGDPWVGFLKQNRNCLFCPLAPDLPSHSTLSSPGSDEHPIPARYFSAVAGSFLFNGTPDLLPTDQSEDLKWGIRFLLRRTREIETTLLLASFPVELLLDTPTFLTRHGYSTAQHAYAIWRFLGSLCRFSDKFGSSAIKLAAIDWPHYTDQGFAMCLLTEDMNSFSNKYPTVLLNIELLVARRLLWLK</sequence>
<keyword evidence="2" id="KW-1185">Reference proteome</keyword>
<protein>
    <submittedName>
        <fullName evidence="1">Uncharacterized protein</fullName>
    </submittedName>
</protein>
<accession>A0A2J6QJN2</accession>
<dbReference type="Proteomes" id="UP000235672">
    <property type="component" value="Unassembled WGS sequence"/>
</dbReference>
<organism evidence="1 2">
    <name type="scientific">Hyaloscypha hepaticicola</name>
    <dbReference type="NCBI Taxonomy" id="2082293"/>
    <lineage>
        <taxon>Eukaryota</taxon>
        <taxon>Fungi</taxon>
        <taxon>Dikarya</taxon>
        <taxon>Ascomycota</taxon>
        <taxon>Pezizomycotina</taxon>
        <taxon>Leotiomycetes</taxon>
        <taxon>Helotiales</taxon>
        <taxon>Hyaloscyphaceae</taxon>
        <taxon>Hyaloscypha</taxon>
    </lineage>
</organism>
<evidence type="ECO:0000313" key="2">
    <source>
        <dbReference type="Proteomes" id="UP000235672"/>
    </source>
</evidence>
<dbReference type="AlphaFoldDB" id="A0A2J6QJN2"/>
<gene>
    <name evidence="1" type="ORF">NA56DRAFT_698652</name>
</gene>
<proteinExistence type="predicted"/>
<name>A0A2J6QJN2_9HELO</name>
<dbReference type="EMBL" id="KZ613468">
    <property type="protein sequence ID" value="PMD26464.1"/>
    <property type="molecule type" value="Genomic_DNA"/>
</dbReference>
<evidence type="ECO:0000313" key="1">
    <source>
        <dbReference type="EMBL" id="PMD26464.1"/>
    </source>
</evidence>
<reference evidence="1 2" key="1">
    <citation type="submission" date="2016-05" db="EMBL/GenBank/DDBJ databases">
        <title>A degradative enzymes factory behind the ericoid mycorrhizal symbiosis.</title>
        <authorList>
            <consortium name="DOE Joint Genome Institute"/>
            <person name="Martino E."/>
            <person name="Morin E."/>
            <person name="Grelet G."/>
            <person name="Kuo A."/>
            <person name="Kohler A."/>
            <person name="Daghino S."/>
            <person name="Barry K."/>
            <person name="Choi C."/>
            <person name="Cichocki N."/>
            <person name="Clum A."/>
            <person name="Copeland A."/>
            <person name="Hainaut M."/>
            <person name="Haridas S."/>
            <person name="Labutti K."/>
            <person name="Lindquist E."/>
            <person name="Lipzen A."/>
            <person name="Khouja H.-R."/>
            <person name="Murat C."/>
            <person name="Ohm R."/>
            <person name="Olson A."/>
            <person name="Spatafora J."/>
            <person name="Veneault-Fourrey C."/>
            <person name="Henrissat B."/>
            <person name="Grigoriev I."/>
            <person name="Martin F."/>
            <person name="Perotto S."/>
        </authorList>
    </citation>
    <scope>NUCLEOTIDE SEQUENCE [LARGE SCALE GENOMIC DNA]</scope>
    <source>
        <strain evidence="1 2">UAMH 7357</strain>
    </source>
</reference>